<dbReference type="InterPro" id="IPR018511">
    <property type="entry name" value="Hemolysin-typ_Ca-bd_CS"/>
</dbReference>
<dbReference type="PANTHER" id="PTHR38340:SF1">
    <property type="entry name" value="S-LAYER PROTEIN"/>
    <property type="match status" value="1"/>
</dbReference>
<keyword evidence="2" id="KW-1185">Reference proteome</keyword>
<dbReference type="RefSeq" id="WP_216877840.1">
    <property type="nucleotide sequence ID" value="NZ_JAERQM010000006.1"/>
</dbReference>
<name>A0ABS6HDR1_9PROT</name>
<evidence type="ECO:0000313" key="2">
    <source>
        <dbReference type="Proteomes" id="UP000689967"/>
    </source>
</evidence>
<organism evidence="1 2">
    <name type="scientific">Falsiroseomonas oleicola</name>
    <dbReference type="NCBI Taxonomy" id="2801474"/>
    <lineage>
        <taxon>Bacteria</taxon>
        <taxon>Pseudomonadati</taxon>
        <taxon>Pseudomonadota</taxon>
        <taxon>Alphaproteobacteria</taxon>
        <taxon>Acetobacterales</taxon>
        <taxon>Roseomonadaceae</taxon>
        <taxon>Falsiroseomonas</taxon>
    </lineage>
</organism>
<dbReference type="PROSITE" id="PS00330">
    <property type="entry name" value="HEMOLYSIN_CALCIUM"/>
    <property type="match status" value="5"/>
</dbReference>
<reference evidence="1 2" key="1">
    <citation type="submission" date="2021-01" db="EMBL/GenBank/DDBJ databases">
        <title>Roseomonas sp. nov, a bacterium isolated from an oil production mixture in Yumen Oilfield.</title>
        <authorList>
            <person name="Wu D."/>
        </authorList>
    </citation>
    <scope>NUCLEOTIDE SEQUENCE [LARGE SCALE GENOMIC DNA]</scope>
    <source>
        <strain evidence="1 2">ROY-5-3</strain>
    </source>
</reference>
<dbReference type="PANTHER" id="PTHR38340">
    <property type="entry name" value="S-LAYER PROTEIN"/>
    <property type="match status" value="1"/>
</dbReference>
<evidence type="ECO:0000313" key="1">
    <source>
        <dbReference type="EMBL" id="MBU8545813.1"/>
    </source>
</evidence>
<sequence length="252" mass="25368">GNGDDRLIGDALNNRLSGGAGNDTLIGGLGDDTLDGGLGADSLAGGDGDDTYVVDDLGDIVVEEAGGGFDRVISRIDWTLGAELERLSLSGSADLNGTGNALANRLDGNAGANILDGGEGADTLYGGAGNDTLIGGDGTDLLDGGIGADSLVGGDGADVFLFRSAMEANDDVVADFNVAQGDRIDLRPIDANLLIADNQDFTWIGEASFGAVAGQLRFADEILEGDLDGDGIADFQITLSGVASLTDASIWL</sequence>
<comment type="caution">
    <text evidence="1">The sequence shown here is derived from an EMBL/GenBank/DDBJ whole genome shotgun (WGS) entry which is preliminary data.</text>
</comment>
<protein>
    <submittedName>
        <fullName evidence="1">Calcium-binding protein</fullName>
    </submittedName>
</protein>
<dbReference type="Proteomes" id="UP000689967">
    <property type="component" value="Unassembled WGS sequence"/>
</dbReference>
<dbReference type="Pfam" id="PF00353">
    <property type="entry name" value="HemolysinCabind"/>
    <property type="match status" value="3"/>
</dbReference>
<dbReference type="InterPro" id="IPR001343">
    <property type="entry name" value="Hemolysn_Ca-bd"/>
</dbReference>
<accession>A0ABS6HDR1</accession>
<gene>
    <name evidence="1" type="ORF">JJQ90_18970</name>
</gene>
<dbReference type="InterPro" id="IPR050557">
    <property type="entry name" value="RTX_toxin/Mannuronan_C5-epim"/>
</dbReference>
<dbReference type="EMBL" id="JAERQM010000006">
    <property type="protein sequence ID" value="MBU8545813.1"/>
    <property type="molecule type" value="Genomic_DNA"/>
</dbReference>
<proteinExistence type="predicted"/>
<feature type="non-terminal residue" evidence="1">
    <location>
        <position position="1"/>
    </location>
</feature>